<name>A0A9D1MG15_9FIRM</name>
<dbReference type="Pfam" id="PF26468">
    <property type="entry name" value="GIY_YIG_3"/>
    <property type="match status" value="1"/>
</dbReference>
<comment type="caution">
    <text evidence="2">The sequence shown here is derived from an EMBL/GenBank/DDBJ whole genome shotgun (WGS) entry which is preliminary data.</text>
</comment>
<accession>A0A9D1MG15</accession>
<dbReference type="EMBL" id="DVNF01000012">
    <property type="protein sequence ID" value="HIU59818.1"/>
    <property type="molecule type" value="Genomic_DNA"/>
</dbReference>
<evidence type="ECO:0000313" key="2">
    <source>
        <dbReference type="EMBL" id="HIU59818.1"/>
    </source>
</evidence>
<evidence type="ECO:0000259" key="1">
    <source>
        <dbReference type="Pfam" id="PF26468"/>
    </source>
</evidence>
<protein>
    <recommendedName>
        <fullName evidence="1">GIY-YIG domain-containing protein</fullName>
    </recommendedName>
</protein>
<reference evidence="2" key="2">
    <citation type="journal article" date="2021" name="PeerJ">
        <title>Extensive microbial diversity within the chicken gut microbiome revealed by metagenomics and culture.</title>
        <authorList>
            <person name="Gilroy R."/>
            <person name="Ravi A."/>
            <person name="Getino M."/>
            <person name="Pursley I."/>
            <person name="Horton D.L."/>
            <person name="Alikhan N.F."/>
            <person name="Baker D."/>
            <person name="Gharbi K."/>
            <person name="Hall N."/>
            <person name="Watson M."/>
            <person name="Adriaenssens E.M."/>
            <person name="Foster-Nyarko E."/>
            <person name="Jarju S."/>
            <person name="Secka A."/>
            <person name="Antonio M."/>
            <person name="Oren A."/>
            <person name="Chaudhuri R.R."/>
            <person name="La Ragione R."/>
            <person name="Hildebrand F."/>
            <person name="Pallen M.J."/>
        </authorList>
    </citation>
    <scope>NUCLEOTIDE SEQUENCE</scope>
    <source>
        <strain evidence="2">18911</strain>
    </source>
</reference>
<dbReference type="Proteomes" id="UP000824094">
    <property type="component" value="Unassembled WGS sequence"/>
</dbReference>
<gene>
    <name evidence="2" type="ORF">IAB05_00335</name>
</gene>
<evidence type="ECO:0000313" key="3">
    <source>
        <dbReference type="Proteomes" id="UP000824094"/>
    </source>
</evidence>
<proteinExistence type="predicted"/>
<feature type="domain" description="GIY-YIG" evidence="1">
    <location>
        <begin position="31"/>
        <end position="182"/>
    </location>
</feature>
<dbReference type="InterPro" id="IPR058782">
    <property type="entry name" value="GIY_YIG_3"/>
</dbReference>
<organism evidence="2 3">
    <name type="scientific">Candidatus Stercoripulliclostridium merdigallinarum</name>
    <dbReference type="NCBI Taxonomy" id="2840951"/>
    <lineage>
        <taxon>Bacteria</taxon>
        <taxon>Bacillati</taxon>
        <taxon>Bacillota</taxon>
        <taxon>Clostridia</taxon>
        <taxon>Eubacteriales</taxon>
        <taxon>Candidatus Stercoripulliclostridium</taxon>
    </lineage>
</organism>
<sequence length="213" mass="24543">MNCKELHEILRRAGARFIYPGFQDNSCDGICSDFTKIPKNGVYIMFENGETAHPYDFNERIVRIGINKQQDRLPRRLRSHYDGTVHTSVFRKHIRTAIAERDGIAVDKVTEQQISDYIRKNITFVVIEVNDNEKRKELEKALISAVAQCPECNASDKWLGKYCAAPKIHNGKLWNVEYLNSKTPLTSELSQLICDGLVFGHEVDEDYQKFMND</sequence>
<reference evidence="2" key="1">
    <citation type="submission" date="2020-10" db="EMBL/GenBank/DDBJ databases">
        <authorList>
            <person name="Gilroy R."/>
        </authorList>
    </citation>
    <scope>NUCLEOTIDE SEQUENCE</scope>
    <source>
        <strain evidence="2">18911</strain>
    </source>
</reference>
<dbReference type="AlphaFoldDB" id="A0A9D1MG15"/>